<organism evidence="8 9">
    <name type="scientific">Fusarium oxysporum NRRL 32931</name>
    <dbReference type="NCBI Taxonomy" id="660029"/>
    <lineage>
        <taxon>Eukaryota</taxon>
        <taxon>Fungi</taxon>
        <taxon>Dikarya</taxon>
        <taxon>Ascomycota</taxon>
        <taxon>Pezizomycotina</taxon>
        <taxon>Sordariomycetes</taxon>
        <taxon>Hypocreomycetidae</taxon>
        <taxon>Hypocreales</taxon>
        <taxon>Nectriaceae</taxon>
        <taxon>Fusarium</taxon>
        <taxon>Fusarium oxysporum species complex</taxon>
    </lineage>
</organism>
<dbReference type="Gene3D" id="1.10.405.10">
    <property type="entry name" value="Guanine Nucleotide Dissociation Inhibitor, domain 1"/>
    <property type="match status" value="1"/>
</dbReference>
<dbReference type="InterPro" id="IPR036188">
    <property type="entry name" value="FAD/NAD-bd_sf"/>
</dbReference>
<comment type="cofactor">
    <cofactor evidence="1 6">
        <name>FAD</name>
        <dbReference type="ChEBI" id="CHEBI:57692"/>
    </cofactor>
</comment>
<evidence type="ECO:0000256" key="1">
    <source>
        <dbReference type="ARBA" id="ARBA00001974"/>
    </source>
</evidence>
<dbReference type="EMBL" id="JH717839">
    <property type="protein sequence ID" value="EWZ00290.1"/>
    <property type="molecule type" value="Genomic_DNA"/>
</dbReference>
<dbReference type="Pfam" id="PF01593">
    <property type="entry name" value="Amino_oxidase"/>
    <property type="match status" value="1"/>
</dbReference>
<dbReference type="EC" id="1.4.3.-" evidence="6"/>
<dbReference type="Gene3D" id="3.90.660.10">
    <property type="match status" value="1"/>
</dbReference>
<dbReference type="SUPFAM" id="SSF54373">
    <property type="entry name" value="FAD-linked reductases, C-terminal domain"/>
    <property type="match status" value="1"/>
</dbReference>
<feature type="domain" description="Amine oxidase" evidence="7">
    <location>
        <begin position="14"/>
        <end position="434"/>
    </location>
</feature>
<accession>W9J647</accession>
<dbReference type="Proteomes" id="UP000030753">
    <property type="component" value="Unassembled WGS sequence"/>
</dbReference>
<comment type="similarity">
    <text evidence="2 6">Belongs to the flavin monoamine oxidase family.</text>
</comment>
<dbReference type="GO" id="GO:0097621">
    <property type="term" value="F:monoamine oxidase activity"/>
    <property type="evidence" value="ECO:0007669"/>
    <property type="project" value="UniProtKB-EC"/>
</dbReference>
<dbReference type="PANTHER" id="PTHR43563:SF14">
    <property type="entry name" value="AMINE OXIDASE"/>
    <property type="match status" value="1"/>
</dbReference>
<dbReference type="SUPFAM" id="SSF51905">
    <property type="entry name" value="FAD/NAD(P)-binding domain"/>
    <property type="match status" value="1"/>
</dbReference>
<dbReference type="OrthoDB" id="5046242at2759"/>
<gene>
    <name evidence="8" type="ORF">FOYG_00173</name>
</gene>
<feature type="binding site" evidence="5">
    <location>
        <position position="342"/>
    </location>
    <ligand>
        <name>substrate</name>
    </ligand>
</feature>
<name>W9J647_FUSOX</name>
<evidence type="ECO:0000256" key="5">
    <source>
        <dbReference type="PIRSR" id="PIRSR601613-1"/>
    </source>
</evidence>
<dbReference type="PANTHER" id="PTHR43563">
    <property type="entry name" value="AMINE OXIDASE"/>
    <property type="match status" value="1"/>
</dbReference>
<evidence type="ECO:0000259" key="7">
    <source>
        <dbReference type="Pfam" id="PF01593"/>
    </source>
</evidence>
<evidence type="ECO:0000313" key="8">
    <source>
        <dbReference type="EMBL" id="EWZ00290.1"/>
    </source>
</evidence>
<evidence type="ECO:0000256" key="6">
    <source>
        <dbReference type="RuleBase" id="RU362067"/>
    </source>
</evidence>
<dbReference type="InterPro" id="IPR001613">
    <property type="entry name" value="Flavin_amine_oxidase"/>
</dbReference>
<dbReference type="InterPro" id="IPR002937">
    <property type="entry name" value="Amino_oxidase"/>
</dbReference>
<keyword evidence="6" id="KW-0274">FAD</keyword>
<proteinExistence type="inferred from homology"/>
<feature type="binding site" evidence="5">
    <location>
        <position position="429"/>
    </location>
    <ligand>
        <name>FAD</name>
        <dbReference type="ChEBI" id="CHEBI:57692"/>
    </ligand>
</feature>
<sequence length="435" mass="47311">MAQNFQVVVVGAGLSGLQAAREVHNAGLSYIVLEAMDRVGGKTLSVQASDGNGVVDLGASWINDTSQSEIYKLAKEFGFDLVEQRTEGNSLYRDEMGQVHCIPFEMPAKLEPEQLKEVEQFMQILSDYAERCDIDDPSNVPDAKYLDSMTVAEFIAGFKDPSASVLVNSITRSLLGVESDEPSALFFLDILKRGTGLKNVISDFKDGAQYLRNRQGNQAFCNRLAAGLNAGSVKISSAVKAITQKEGEGCFVETINGDVYRADRVIVSVPTPLYPLIHFEPSLPPAKKKLGDSAKSGYYTKTILVYAGILQVSQARIVPPMGQSSSHDTCIPQDGQYSITCFHAGDPGRNRSRLPAEERKQVVLQDICTAFGTVVDNIPEPINVIEKDWTKDPWAQGGPGPVWRPGFLAGESGKAIAEPFGNIHFVGTETSSVWR</sequence>
<feature type="binding site" evidence="5">
    <location>
        <position position="15"/>
    </location>
    <ligand>
        <name>FAD</name>
        <dbReference type="ChEBI" id="CHEBI:57692"/>
    </ligand>
</feature>
<evidence type="ECO:0000313" key="9">
    <source>
        <dbReference type="Proteomes" id="UP000030753"/>
    </source>
</evidence>
<reference evidence="8 9" key="1">
    <citation type="submission" date="2011-06" db="EMBL/GenBank/DDBJ databases">
        <title>The Genome Sequence of Fusarium oxysporum FOSC 3-a.</title>
        <authorList>
            <consortium name="The Broad Institute Genome Sequencing Platform"/>
            <person name="Ma L.-J."/>
            <person name="Gale L.R."/>
            <person name="Schwartz D.C."/>
            <person name="Zhou S."/>
            <person name="Corby-Kistler H."/>
            <person name="Young S.K."/>
            <person name="Zeng Q."/>
            <person name="Gargeya S."/>
            <person name="Fitzgerald M."/>
            <person name="Haas B."/>
            <person name="Abouelleil A."/>
            <person name="Alvarado L."/>
            <person name="Arachchi H.M."/>
            <person name="Berlin A."/>
            <person name="Brown A."/>
            <person name="Chapman S.B."/>
            <person name="Chen Z."/>
            <person name="Dunbar C."/>
            <person name="Freedman E."/>
            <person name="Gearin G."/>
            <person name="Gellesch M."/>
            <person name="Goldberg J."/>
            <person name="Griggs A."/>
            <person name="Gujja S."/>
            <person name="Heiman D."/>
            <person name="Howarth C."/>
            <person name="Larson L."/>
            <person name="Lui A."/>
            <person name="MacDonald P.J.P."/>
            <person name="Mehta T."/>
            <person name="Montmayeur A."/>
            <person name="Murphy C."/>
            <person name="Neiman D."/>
            <person name="Pearson M."/>
            <person name="Priest M."/>
            <person name="Roberts A."/>
            <person name="Saif S."/>
            <person name="Shea T."/>
            <person name="Shenoy N."/>
            <person name="Sisk P."/>
            <person name="Stolte C."/>
            <person name="Sykes S."/>
            <person name="Wortman J."/>
            <person name="Nusbaum C."/>
            <person name="Birren B."/>
        </authorList>
    </citation>
    <scope>NUCLEOTIDE SEQUENCE [LARGE SCALE GENOMIC DNA]</scope>
    <source>
        <strain evidence="9">FOSC 3-a</strain>
    </source>
</reference>
<evidence type="ECO:0000256" key="3">
    <source>
        <dbReference type="ARBA" id="ARBA00023002"/>
    </source>
</evidence>
<evidence type="ECO:0000256" key="2">
    <source>
        <dbReference type="ARBA" id="ARBA00005995"/>
    </source>
</evidence>
<comment type="catalytic activity">
    <reaction evidence="4">
        <text>a secondary aliphatic amine + O2 + H2O = a primary amine + an aldehyde + H2O2</text>
        <dbReference type="Rhea" id="RHEA:26414"/>
        <dbReference type="ChEBI" id="CHEBI:15377"/>
        <dbReference type="ChEBI" id="CHEBI:15379"/>
        <dbReference type="ChEBI" id="CHEBI:16240"/>
        <dbReference type="ChEBI" id="CHEBI:17478"/>
        <dbReference type="ChEBI" id="CHEBI:58855"/>
        <dbReference type="ChEBI" id="CHEBI:65296"/>
        <dbReference type="EC" id="1.4.3.4"/>
    </reaction>
</comment>
<keyword evidence="6" id="KW-0285">Flavoprotein</keyword>
<protein>
    <recommendedName>
        <fullName evidence="6">Amine oxidase</fullName>
        <ecNumber evidence="6">1.4.3.-</ecNumber>
    </recommendedName>
</protein>
<dbReference type="HOGENOM" id="CLU_004498_0_3_1"/>
<dbReference type="PRINTS" id="PR00757">
    <property type="entry name" value="AMINEOXDASEF"/>
</dbReference>
<keyword evidence="3 6" id="KW-0560">Oxidoreductase</keyword>
<evidence type="ECO:0000256" key="4">
    <source>
        <dbReference type="ARBA" id="ARBA00048448"/>
    </source>
</evidence>
<dbReference type="Gene3D" id="3.50.50.60">
    <property type="entry name" value="FAD/NAD(P)-binding domain"/>
    <property type="match status" value="1"/>
</dbReference>
<dbReference type="InterPro" id="IPR050703">
    <property type="entry name" value="Flavin_MAO"/>
</dbReference>
<feature type="binding site" evidence="5">
    <location>
        <begin position="34"/>
        <end position="35"/>
    </location>
    <ligand>
        <name>FAD</name>
        <dbReference type="ChEBI" id="CHEBI:57692"/>
    </ligand>
</feature>
<dbReference type="AlphaFoldDB" id="W9J647"/>
<feature type="binding site" evidence="5">
    <location>
        <position position="239"/>
    </location>
    <ligand>
        <name>FAD</name>
        <dbReference type="ChEBI" id="CHEBI:57692"/>
    </ligand>
</feature>